<sequence>MLRYSWPRRCVLPALAAAYASSSSHRARLAPLPTLLRCASSSAWPPPTREPGRLRARPAPGHQRVELGRRRPRSSSRCCPPQLAPTLPHRISALCCPRSASSLRALRPSSVLLRPRAALTRRDASSSEAEG</sequence>
<proteinExistence type="predicted"/>
<accession>A0A0A9C290</accession>
<evidence type="ECO:0000256" key="1">
    <source>
        <dbReference type="SAM" id="MobiDB-lite"/>
    </source>
</evidence>
<organism evidence="2">
    <name type="scientific">Arundo donax</name>
    <name type="common">Giant reed</name>
    <name type="synonym">Donax arundinaceus</name>
    <dbReference type="NCBI Taxonomy" id="35708"/>
    <lineage>
        <taxon>Eukaryota</taxon>
        <taxon>Viridiplantae</taxon>
        <taxon>Streptophyta</taxon>
        <taxon>Embryophyta</taxon>
        <taxon>Tracheophyta</taxon>
        <taxon>Spermatophyta</taxon>
        <taxon>Magnoliopsida</taxon>
        <taxon>Liliopsida</taxon>
        <taxon>Poales</taxon>
        <taxon>Poaceae</taxon>
        <taxon>PACMAD clade</taxon>
        <taxon>Arundinoideae</taxon>
        <taxon>Arundineae</taxon>
        <taxon>Arundo</taxon>
    </lineage>
</organism>
<reference evidence="2" key="2">
    <citation type="journal article" date="2015" name="Data Brief">
        <title>Shoot transcriptome of the giant reed, Arundo donax.</title>
        <authorList>
            <person name="Barrero R.A."/>
            <person name="Guerrero F.D."/>
            <person name="Moolhuijzen P."/>
            <person name="Goolsby J.A."/>
            <person name="Tidwell J."/>
            <person name="Bellgard S.E."/>
            <person name="Bellgard M.I."/>
        </authorList>
    </citation>
    <scope>NUCLEOTIDE SEQUENCE</scope>
    <source>
        <tissue evidence="2">Shoot tissue taken approximately 20 cm above the soil surface</tissue>
    </source>
</reference>
<reference evidence="2" key="1">
    <citation type="submission" date="2014-09" db="EMBL/GenBank/DDBJ databases">
        <authorList>
            <person name="Magalhaes I.L.F."/>
            <person name="Oliveira U."/>
            <person name="Santos F.R."/>
            <person name="Vidigal T.H.D.A."/>
            <person name="Brescovit A.D."/>
            <person name="Santos A.J."/>
        </authorList>
    </citation>
    <scope>NUCLEOTIDE SEQUENCE</scope>
    <source>
        <tissue evidence="2">Shoot tissue taken approximately 20 cm above the soil surface</tissue>
    </source>
</reference>
<name>A0A0A9C290_ARUDO</name>
<protein>
    <submittedName>
        <fullName evidence="2">Uncharacterized protein</fullName>
    </submittedName>
</protein>
<dbReference type="EMBL" id="GBRH01228219">
    <property type="protein sequence ID" value="JAD69676.1"/>
    <property type="molecule type" value="Transcribed_RNA"/>
</dbReference>
<dbReference type="AlphaFoldDB" id="A0A0A9C290"/>
<feature type="region of interest" description="Disordered" evidence="1">
    <location>
        <begin position="41"/>
        <end position="86"/>
    </location>
</feature>
<evidence type="ECO:0000313" key="2">
    <source>
        <dbReference type="EMBL" id="JAD69676.1"/>
    </source>
</evidence>